<dbReference type="OrthoDB" id="4426042at2"/>
<evidence type="ECO:0000256" key="1">
    <source>
        <dbReference type="SAM" id="Phobius"/>
    </source>
</evidence>
<organism evidence="2 3">
    <name type="scientific">Amycolatopsis antarctica</name>
    <dbReference type="NCBI Taxonomy" id="1854586"/>
    <lineage>
        <taxon>Bacteria</taxon>
        <taxon>Bacillati</taxon>
        <taxon>Actinomycetota</taxon>
        <taxon>Actinomycetes</taxon>
        <taxon>Pseudonocardiales</taxon>
        <taxon>Pseudonocardiaceae</taxon>
        <taxon>Amycolatopsis</taxon>
    </lineage>
</organism>
<feature type="transmembrane region" description="Helical" evidence="1">
    <location>
        <begin position="109"/>
        <end position="134"/>
    </location>
</feature>
<accession>A0A263DBK9</accession>
<dbReference type="EMBL" id="NKYE01000001">
    <property type="protein sequence ID" value="OZM74775.1"/>
    <property type="molecule type" value="Genomic_DNA"/>
</dbReference>
<keyword evidence="1" id="KW-0472">Membrane</keyword>
<keyword evidence="1" id="KW-0812">Transmembrane</keyword>
<proteinExistence type="predicted"/>
<name>A0A263DBK9_9PSEU</name>
<reference evidence="2 3" key="1">
    <citation type="submission" date="2017-07" db="EMBL/GenBank/DDBJ databases">
        <title>Amycolatopsis antarcticus sp. nov., isolated from the surface of an Antarcticus brown macroalga.</title>
        <authorList>
            <person name="Wang J."/>
            <person name="Leiva S."/>
            <person name="Huang J."/>
            <person name="Huang Y."/>
        </authorList>
    </citation>
    <scope>NUCLEOTIDE SEQUENCE [LARGE SCALE GENOMIC DNA]</scope>
    <source>
        <strain evidence="2 3">AU-G6</strain>
    </source>
</reference>
<evidence type="ECO:0000313" key="3">
    <source>
        <dbReference type="Proteomes" id="UP000242444"/>
    </source>
</evidence>
<evidence type="ECO:0000313" key="2">
    <source>
        <dbReference type="EMBL" id="OZM74775.1"/>
    </source>
</evidence>
<protein>
    <recommendedName>
        <fullName evidence="4">DUF3592 domain-containing protein</fullName>
    </recommendedName>
</protein>
<feature type="transmembrane region" description="Helical" evidence="1">
    <location>
        <begin position="12"/>
        <end position="35"/>
    </location>
</feature>
<dbReference type="RefSeq" id="WP_094860560.1">
    <property type="nucleotide sequence ID" value="NZ_NKYE01000001.1"/>
</dbReference>
<dbReference type="Proteomes" id="UP000242444">
    <property type="component" value="Unassembled WGS sequence"/>
</dbReference>
<sequence>MTARSERRWRILFRVVLGLASVVTLLCLTLVFATLRNDGAIGGSTGNANADVVSVTFDRTIIRFVTPDGEVHIPPNGVLYPDGLNEGDLVRIEYDTTNPDLVRVAGRSAALAMLPLGSTIGFTWLAAAPLLWWIRGRGRASPPPAEPVAAAEPAPAVDG</sequence>
<evidence type="ECO:0008006" key="4">
    <source>
        <dbReference type="Google" id="ProtNLM"/>
    </source>
</evidence>
<keyword evidence="1" id="KW-1133">Transmembrane helix</keyword>
<dbReference type="InParanoid" id="A0A263DBK9"/>
<dbReference type="AlphaFoldDB" id="A0A263DBK9"/>
<gene>
    <name evidence="2" type="ORF">CFN78_00670</name>
</gene>
<keyword evidence="3" id="KW-1185">Reference proteome</keyword>
<comment type="caution">
    <text evidence="2">The sequence shown here is derived from an EMBL/GenBank/DDBJ whole genome shotgun (WGS) entry which is preliminary data.</text>
</comment>